<evidence type="ECO:0000313" key="7">
    <source>
        <dbReference type="EMBL" id="TDC64030.1"/>
    </source>
</evidence>
<evidence type="ECO:0000256" key="2">
    <source>
        <dbReference type="ARBA" id="ARBA00023004"/>
    </source>
</evidence>
<dbReference type="GO" id="GO:0043546">
    <property type="term" value="F:molybdopterin cofactor binding"/>
    <property type="evidence" value="ECO:0007669"/>
    <property type="project" value="InterPro"/>
</dbReference>
<evidence type="ECO:0000313" key="8">
    <source>
        <dbReference type="Proteomes" id="UP000295345"/>
    </source>
</evidence>
<sequence>MTANQPGQRARQDRKRRREHYTRLTQPLVRDAGVLRPASWEEAMSRAAEGFRRNTEQHGPNAFGMFSCARSTNELNYLAQKFTRAVIGTNNVDSCNRTCHAPSVAGLAHAFGSGGGTSSYQEIEDTDVIVLWGSNAREAHPIFFQHVLRGMRNGARLFVVDPRRTSTAQFAERHLPLNVGTDIPLAYGIAREIIHAGLANRTFIERGTENHAAYAAAAEPWTLARTEEVTGVPAELIRELAHVYARADRAQLCWTLGITEHHNGTDNVLSLINLGLLTGHVGRHGAGLNPLRGQNNVQGGGDMGAIPNRMPGFQDILDPAVREKFGLAYGRAIQPRYGWNLTQMLDHIERGDMTTCYIIGENPVQSEADCQHTVKRLSNLDHLVVQDIFLTKTAQLADVVLPASAAWCETDGTFTNSERRVQRVRKALNPPPGARDDIAILCDMARRLGHDWRYTPEQAWDEMRSLAPNHAGISWARLEHGGIQWPCFSEDTLEPSYLHARLWEEDPERRGRPAPFTVLEHRPPVDELTDEFPLRLTTGRRLDSYNTGVQSGGFDSPRRRGETLDLHPVDAEALGVAEGEEVRISSRRGSIVAPVRLDSGLSPGLAFMTFHFPDEVDVNAITIEATCPIAGTAEYKASAIRVERLDPVPAV</sequence>
<dbReference type="PANTHER" id="PTHR43105">
    <property type="entry name" value="RESPIRATORY NITRATE REDUCTASE"/>
    <property type="match status" value="1"/>
</dbReference>
<feature type="region of interest" description="Disordered" evidence="4">
    <location>
        <begin position="1"/>
        <end position="24"/>
    </location>
</feature>
<gene>
    <name evidence="7" type="ORF">E1283_31915</name>
</gene>
<accession>A0A4R4SK48</accession>
<proteinExistence type="predicted"/>
<dbReference type="EMBL" id="SMKI01000535">
    <property type="protein sequence ID" value="TDC64030.1"/>
    <property type="molecule type" value="Genomic_DNA"/>
</dbReference>
<comment type="caution">
    <text evidence="7">The sequence shown here is derived from an EMBL/GenBank/DDBJ whole genome shotgun (WGS) entry which is preliminary data.</text>
</comment>
<dbReference type="Gene3D" id="2.40.40.20">
    <property type="match status" value="1"/>
</dbReference>
<dbReference type="Pfam" id="PF00384">
    <property type="entry name" value="Molybdopterin"/>
    <property type="match status" value="1"/>
</dbReference>
<dbReference type="GO" id="GO:0016020">
    <property type="term" value="C:membrane"/>
    <property type="evidence" value="ECO:0007669"/>
    <property type="project" value="TreeGrafter"/>
</dbReference>
<dbReference type="Pfam" id="PF01568">
    <property type="entry name" value="Molydop_binding"/>
    <property type="match status" value="1"/>
</dbReference>
<organism evidence="7 8">
    <name type="scientific">Streptomyces hainanensis</name>
    <dbReference type="NCBI Taxonomy" id="402648"/>
    <lineage>
        <taxon>Bacteria</taxon>
        <taxon>Bacillati</taxon>
        <taxon>Actinomycetota</taxon>
        <taxon>Actinomycetes</taxon>
        <taxon>Kitasatosporales</taxon>
        <taxon>Streptomycetaceae</taxon>
        <taxon>Streptomyces</taxon>
    </lineage>
</organism>
<dbReference type="SUPFAM" id="SSF53706">
    <property type="entry name" value="Formate dehydrogenase/DMSO reductase, domains 1-3"/>
    <property type="match status" value="1"/>
</dbReference>
<evidence type="ECO:0000256" key="1">
    <source>
        <dbReference type="ARBA" id="ARBA00022723"/>
    </source>
</evidence>
<dbReference type="Gene3D" id="3.40.228.10">
    <property type="entry name" value="Dimethylsulfoxide Reductase, domain 2"/>
    <property type="match status" value="1"/>
</dbReference>
<evidence type="ECO:0000256" key="4">
    <source>
        <dbReference type="SAM" id="MobiDB-lite"/>
    </source>
</evidence>
<dbReference type="Gene3D" id="3.40.50.740">
    <property type="match status" value="1"/>
</dbReference>
<keyword evidence="3" id="KW-0411">Iron-sulfur</keyword>
<protein>
    <submittedName>
        <fullName evidence="7">Formate dehydrogenase</fullName>
    </submittedName>
</protein>
<dbReference type="GO" id="GO:0046872">
    <property type="term" value="F:metal ion binding"/>
    <property type="evidence" value="ECO:0007669"/>
    <property type="project" value="UniProtKB-KW"/>
</dbReference>
<dbReference type="GO" id="GO:0022904">
    <property type="term" value="P:respiratory electron transport chain"/>
    <property type="evidence" value="ECO:0007669"/>
    <property type="project" value="TreeGrafter"/>
</dbReference>
<evidence type="ECO:0000256" key="3">
    <source>
        <dbReference type="ARBA" id="ARBA00023014"/>
    </source>
</evidence>
<dbReference type="SUPFAM" id="SSF50692">
    <property type="entry name" value="ADC-like"/>
    <property type="match status" value="1"/>
</dbReference>
<dbReference type="GO" id="GO:0003954">
    <property type="term" value="F:NADH dehydrogenase activity"/>
    <property type="evidence" value="ECO:0007669"/>
    <property type="project" value="TreeGrafter"/>
</dbReference>
<dbReference type="PANTHER" id="PTHR43105:SF10">
    <property type="entry name" value="NADH-QUINONE OXIDOREDUCTASE SUBUNIT G"/>
    <property type="match status" value="1"/>
</dbReference>
<dbReference type="CDD" id="cd00508">
    <property type="entry name" value="MopB_CT_Fdh-Nap-like"/>
    <property type="match status" value="1"/>
</dbReference>
<dbReference type="OrthoDB" id="7376058at2"/>
<dbReference type="RefSeq" id="WP_132821658.1">
    <property type="nucleotide sequence ID" value="NZ_SMKI01000535.1"/>
</dbReference>
<dbReference type="Proteomes" id="UP000295345">
    <property type="component" value="Unassembled WGS sequence"/>
</dbReference>
<evidence type="ECO:0000259" key="5">
    <source>
        <dbReference type="Pfam" id="PF00384"/>
    </source>
</evidence>
<name>A0A4R4SK48_9ACTN</name>
<reference evidence="7 8" key="1">
    <citation type="submission" date="2019-03" db="EMBL/GenBank/DDBJ databases">
        <title>Draft genome sequences of novel Actinobacteria.</title>
        <authorList>
            <person name="Sahin N."/>
            <person name="Ay H."/>
            <person name="Saygin H."/>
        </authorList>
    </citation>
    <scope>NUCLEOTIDE SEQUENCE [LARGE SCALE GENOMIC DNA]</scope>
    <source>
        <strain evidence="7 8">DSM 41900</strain>
    </source>
</reference>
<dbReference type="InterPro" id="IPR050123">
    <property type="entry name" value="Prok_molybdopt-oxidoreductase"/>
</dbReference>
<dbReference type="InterPro" id="IPR006656">
    <property type="entry name" value="Mopterin_OxRdtase"/>
</dbReference>
<keyword evidence="2" id="KW-0408">Iron</keyword>
<dbReference type="AlphaFoldDB" id="A0A4R4SK48"/>
<dbReference type="GO" id="GO:0051536">
    <property type="term" value="F:iron-sulfur cluster binding"/>
    <property type="evidence" value="ECO:0007669"/>
    <property type="project" value="UniProtKB-KW"/>
</dbReference>
<keyword evidence="1" id="KW-0479">Metal-binding</keyword>
<keyword evidence="8" id="KW-1185">Reference proteome</keyword>
<dbReference type="InterPro" id="IPR006657">
    <property type="entry name" value="MoPterin_dinucl-bd_dom"/>
</dbReference>
<feature type="domain" description="Molybdopterin dinucleotide-binding" evidence="6">
    <location>
        <begin position="534"/>
        <end position="637"/>
    </location>
</feature>
<evidence type="ECO:0000259" key="6">
    <source>
        <dbReference type="Pfam" id="PF01568"/>
    </source>
</evidence>
<dbReference type="InterPro" id="IPR009010">
    <property type="entry name" value="Asp_de-COase-like_dom_sf"/>
</dbReference>
<feature type="domain" description="Molybdopterin oxidoreductase" evidence="5">
    <location>
        <begin position="23"/>
        <end position="446"/>
    </location>
</feature>